<dbReference type="InterPro" id="IPR029052">
    <property type="entry name" value="Metallo-depent_PP-like"/>
</dbReference>
<organism evidence="2 3">
    <name type="scientific">Nonomuraea solani</name>
    <dbReference type="NCBI Taxonomy" id="1144553"/>
    <lineage>
        <taxon>Bacteria</taxon>
        <taxon>Bacillati</taxon>
        <taxon>Actinomycetota</taxon>
        <taxon>Actinomycetes</taxon>
        <taxon>Streptosporangiales</taxon>
        <taxon>Streptosporangiaceae</taxon>
        <taxon>Nonomuraea</taxon>
    </lineage>
</organism>
<feature type="domain" description="Calcineurin-like phosphoesterase" evidence="1">
    <location>
        <begin position="5"/>
        <end position="239"/>
    </location>
</feature>
<protein>
    <submittedName>
        <fullName evidence="2">3',5'-cyclic AMP phosphodiesterase CpdA</fullName>
    </submittedName>
</protein>
<dbReference type="EMBL" id="FNVT01000023">
    <property type="protein sequence ID" value="SEH01956.1"/>
    <property type="molecule type" value="Genomic_DNA"/>
</dbReference>
<dbReference type="PANTHER" id="PTHR36492:SF2">
    <property type="entry name" value="[ACYL-CARRIER-PROTEIN] PHOSPHODIESTERASE PPTH"/>
    <property type="match status" value="1"/>
</dbReference>
<evidence type="ECO:0000313" key="3">
    <source>
        <dbReference type="Proteomes" id="UP000236732"/>
    </source>
</evidence>
<keyword evidence="3" id="KW-1185">Reference proteome</keyword>
<dbReference type="Proteomes" id="UP000236732">
    <property type="component" value="Unassembled WGS sequence"/>
</dbReference>
<dbReference type="InterPro" id="IPR052963">
    <property type="entry name" value="Pantetheine_PDE"/>
</dbReference>
<evidence type="ECO:0000313" key="2">
    <source>
        <dbReference type="EMBL" id="SEH01956.1"/>
    </source>
</evidence>
<sequence length="283" mass="32548">MSESRLLAVSDLHVAYPENRDIVDRLKPVTPGDWLLVAGDVGERLADIAWALGLLADRFERVVWVPGNHELWSPPNETPDLRGVARYDHLVRMCRNLGVLTPEDDYPLWEGAGGPVRIVPLFLLYDYTFLPEGHPTKAAALAHAHDTGVVCTDEYMLHPDPYPTREAWCRARVELTERRLVELDDDVPLVFVNHYPLVREPTDILRYPQFAQWCGTTATRDWHRRYRTAAMIYGHLHIPRVTWYDGVRFEEVSLGYPREWKRRPGTRQLLRDVLPESGVLPGS</sequence>
<evidence type="ECO:0000259" key="1">
    <source>
        <dbReference type="Pfam" id="PF00149"/>
    </source>
</evidence>
<accession>A0A1H6EYB3</accession>
<reference evidence="2 3" key="1">
    <citation type="submission" date="2016-10" db="EMBL/GenBank/DDBJ databases">
        <authorList>
            <person name="de Groot N.N."/>
        </authorList>
    </citation>
    <scope>NUCLEOTIDE SEQUENCE [LARGE SCALE GENOMIC DNA]</scope>
    <source>
        <strain evidence="2 3">CGMCC 4.7037</strain>
    </source>
</reference>
<dbReference type="Gene3D" id="3.60.21.10">
    <property type="match status" value="1"/>
</dbReference>
<dbReference type="PANTHER" id="PTHR36492">
    <property type="match status" value="1"/>
</dbReference>
<dbReference type="SUPFAM" id="SSF56300">
    <property type="entry name" value="Metallo-dependent phosphatases"/>
    <property type="match status" value="1"/>
</dbReference>
<gene>
    <name evidence="2" type="ORF">SAMN05444920_12312</name>
</gene>
<dbReference type="AlphaFoldDB" id="A0A1H6EYB3"/>
<dbReference type="RefSeq" id="WP_200824774.1">
    <property type="nucleotide sequence ID" value="NZ_FNVT01000023.1"/>
</dbReference>
<dbReference type="GO" id="GO:0016787">
    <property type="term" value="F:hydrolase activity"/>
    <property type="evidence" value="ECO:0007669"/>
    <property type="project" value="InterPro"/>
</dbReference>
<dbReference type="InterPro" id="IPR004843">
    <property type="entry name" value="Calcineurin-like_PHP"/>
</dbReference>
<name>A0A1H6EYB3_9ACTN</name>
<dbReference type="Pfam" id="PF00149">
    <property type="entry name" value="Metallophos"/>
    <property type="match status" value="1"/>
</dbReference>
<proteinExistence type="predicted"/>